<comment type="caution">
    <text evidence="1">The sequence shown here is derived from an EMBL/GenBank/DDBJ whole genome shotgun (WGS) entry which is preliminary data.</text>
</comment>
<gene>
    <name evidence="1" type="ORF">DKZ23_10260</name>
</gene>
<name>A0A317GGB6_LIMRT</name>
<evidence type="ECO:0000313" key="1">
    <source>
        <dbReference type="EMBL" id="PWT44821.1"/>
    </source>
</evidence>
<protein>
    <submittedName>
        <fullName evidence="1">Uncharacterized protein</fullName>
    </submittedName>
</protein>
<reference evidence="1 2" key="1">
    <citation type="journal article" date="2018" name="Front. Microbiol.">
        <title>Comparative Genomics of the Herbivore Gut Symbiont Lactobacillus reuteri Reveals Genetic Diversity and Lifestyle Adaptation.</title>
        <authorList>
            <person name="Zhao J."/>
        </authorList>
    </citation>
    <scope>NUCLEOTIDE SEQUENCE [LARGE SCALE GENOMIC DNA]</scope>
    <source>
        <strain evidence="1 2">LR12</strain>
    </source>
</reference>
<dbReference type="AlphaFoldDB" id="A0A317GGB6"/>
<sequence length="72" mass="8162">MAYNEILFVELDDDRVYHTFTYQGADVPGMQFFDIEGKPVSNPQGRRCKKSLLFQSKSGICHITCPTLIGSF</sequence>
<dbReference type="EMBL" id="QGHS01000218">
    <property type="protein sequence ID" value="PWT44821.1"/>
    <property type="molecule type" value="Genomic_DNA"/>
</dbReference>
<dbReference type="Proteomes" id="UP000245866">
    <property type="component" value="Unassembled WGS sequence"/>
</dbReference>
<proteinExistence type="predicted"/>
<accession>A0A317GGB6</accession>
<evidence type="ECO:0000313" key="2">
    <source>
        <dbReference type="Proteomes" id="UP000245866"/>
    </source>
</evidence>
<organism evidence="1 2">
    <name type="scientific">Limosilactobacillus reuteri</name>
    <name type="common">Lactobacillus reuteri</name>
    <dbReference type="NCBI Taxonomy" id="1598"/>
    <lineage>
        <taxon>Bacteria</taxon>
        <taxon>Bacillati</taxon>
        <taxon>Bacillota</taxon>
        <taxon>Bacilli</taxon>
        <taxon>Lactobacillales</taxon>
        <taxon>Lactobacillaceae</taxon>
        <taxon>Limosilactobacillus</taxon>
    </lineage>
</organism>